<gene>
    <name evidence="1" type="ORF">LTS18_004537</name>
</gene>
<evidence type="ECO:0000313" key="1">
    <source>
        <dbReference type="EMBL" id="KAK3079566.1"/>
    </source>
</evidence>
<dbReference type="Proteomes" id="UP001186974">
    <property type="component" value="Unassembled WGS sequence"/>
</dbReference>
<feature type="non-terminal residue" evidence="1">
    <location>
        <position position="1"/>
    </location>
</feature>
<dbReference type="EMBL" id="JAWDJW010001063">
    <property type="protein sequence ID" value="KAK3079566.1"/>
    <property type="molecule type" value="Genomic_DNA"/>
</dbReference>
<name>A0ACC3DS83_9PEZI</name>
<sequence length="322" mass="36683">GKDRVKLSGIKGAPPPPTTKLAIFYRGGFQSELLLNATGYATQQKWELWEKIMRYTLREKGIEDKFDVLEFQIIGTPAQNPRSQLQSTTYMRIFAETSDPSLNIALVQSMSERVMQHFSGFHNSLDMRTALPKPFLAFYPALYSQSDLKCSVTMLSADGKSERREETTPPPQTEALEKRSSYDTADPVSLDQYQPTRMIRLGDIALARSGDKGPNLNIGIFVRKPAHWDWLRSFLTRGKMADLLGDDWKEDEYFIERVEFPKIWAVHFVVYGILGRGVSSSSRLDALGKGVADFVRDVWVPVPERFLENIEYLGAVRKEWNC</sequence>
<comment type="caution">
    <text evidence="1">The sequence shown here is derived from an EMBL/GenBank/DDBJ whole genome shotgun (WGS) entry which is preliminary data.</text>
</comment>
<organism evidence="1 2">
    <name type="scientific">Coniosporium uncinatum</name>
    <dbReference type="NCBI Taxonomy" id="93489"/>
    <lineage>
        <taxon>Eukaryota</taxon>
        <taxon>Fungi</taxon>
        <taxon>Dikarya</taxon>
        <taxon>Ascomycota</taxon>
        <taxon>Pezizomycotina</taxon>
        <taxon>Dothideomycetes</taxon>
        <taxon>Dothideomycetes incertae sedis</taxon>
        <taxon>Coniosporium</taxon>
    </lineage>
</organism>
<proteinExistence type="predicted"/>
<reference evidence="1" key="1">
    <citation type="submission" date="2024-09" db="EMBL/GenBank/DDBJ databases">
        <title>Black Yeasts Isolated from many extreme environments.</title>
        <authorList>
            <person name="Coleine C."/>
            <person name="Stajich J.E."/>
            <person name="Selbmann L."/>
        </authorList>
    </citation>
    <scope>NUCLEOTIDE SEQUENCE</scope>
    <source>
        <strain evidence="1">CCFEE 5737</strain>
    </source>
</reference>
<evidence type="ECO:0000313" key="2">
    <source>
        <dbReference type="Proteomes" id="UP001186974"/>
    </source>
</evidence>
<accession>A0ACC3DS83</accession>
<keyword evidence="2" id="KW-1185">Reference proteome</keyword>
<protein>
    <submittedName>
        <fullName evidence="1">Uncharacterized protein</fullName>
    </submittedName>
</protein>